<dbReference type="EMBL" id="MU276037">
    <property type="protein sequence ID" value="KAI0043002.1"/>
    <property type="molecule type" value="Genomic_DNA"/>
</dbReference>
<evidence type="ECO:0000313" key="1">
    <source>
        <dbReference type="EMBL" id="KAI0043002.1"/>
    </source>
</evidence>
<comment type="caution">
    <text evidence="1">The sequence shown here is derived from an EMBL/GenBank/DDBJ whole genome shotgun (WGS) entry which is preliminary data.</text>
</comment>
<gene>
    <name evidence="1" type="ORF">FA95DRAFT_1609737</name>
</gene>
<evidence type="ECO:0000313" key="2">
    <source>
        <dbReference type="Proteomes" id="UP000814033"/>
    </source>
</evidence>
<reference evidence="1" key="1">
    <citation type="submission" date="2021-02" db="EMBL/GenBank/DDBJ databases">
        <authorList>
            <consortium name="DOE Joint Genome Institute"/>
            <person name="Ahrendt S."/>
            <person name="Looney B.P."/>
            <person name="Miyauchi S."/>
            <person name="Morin E."/>
            <person name="Drula E."/>
            <person name="Courty P.E."/>
            <person name="Chicoki N."/>
            <person name="Fauchery L."/>
            <person name="Kohler A."/>
            <person name="Kuo A."/>
            <person name="Labutti K."/>
            <person name="Pangilinan J."/>
            <person name="Lipzen A."/>
            <person name="Riley R."/>
            <person name="Andreopoulos W."/>
            <person name="He G."/>
            <person name="Johnson J."/>
            <person name="Barry K.W."/>
            <person name="Grigoriev I.V."/>
            <person name="Nagy L."/>
            <person name="Hibbett D."/>
            <person name="Henrissat B."/>
            <person name="Matheny P.B."/>
            <person name="Labbe J."/>
            <person name="Martin F."/>
        </authorList>
    </citation>
    <scope>NUCLEOTIDE SEQUENCE</scope>
    <source>
        <strain evidence="1">FP105234-sp</strain>
    </source>
</reference>
<keyword evidence="2" id="KW-1185">Reference proteome</keyword>
<organism evidence="1 2">
    <name type="scientific">Auriscalpium vulgare</name>
    <dbReference type="NCBI Taxonomy" id="40419"/>
    <lineage>
        <taxon>Eukaryota</taxon>
        <taxon>Fungi</taxon>
        <taxon>Dikarya</taxon>
        <taxon>Basidiomycota</taxon>
        <taxon>Agaricomycotina</taxon>
        <taxon>Agaricomycetes</taxon>
        <taxon>Russulales</taxon>
        <taxon>Auriscalpiaceae</taxon>
        <taxon>Auriscalpium</taxon>
    </lineage>
</organism>
<dbReference type="Proteomes" id="UP000814033">
    <property type="component" value="Unassembled WGS sequence"/>
</dbReference>
<accession>A0ACB8RGG6</accession>
<sequence>MTIIPLELQIAAVEWVYRFSQHRINVDHDTLRACALVCKAWRPIAQRLLFRRVPRIYDGIFNAAQPPAATPLIDTLRAHPHLAAHVRFLYLTVSYLDPALLEVCPRIERIEMALRADYKNRPHQLAIPQRVQSVALFGENEDLTDTLKLWPGLAALEIADLFLPFTHVPSVLRIPSGVQCLYIPPHVLTRIFATAHDLPVLRDLELKDPNWSDRKWPPLLVASGLLPKLRTLVLTGPLPPARVLEQLEQLESLVFNELPVHDVSLPKTLRHVGYHCSLVPLTEDASFLLAALRALHELELVTVTRQELPVETLAAFVDACRELHVEFVTFETPSRFPRPYHVDWI</sequence>
<reference evidence="1" key="2">
    <citation type="journal article" date="2022" name="New Phytol.">
        <title>Evolutionary transition to the ectomycorrhizal habit in the genomes of a hyperdiverse lineage of mushroom-forming fungi.</title>
        <authorList>
            <person name="Looney B."/>
            <person name="Miyauchi S."/>
            <person name="Morin E."/>
            <person name="Drula E."/>
            <person name="Courty P.E."/>
            <person name="Kohler A."/>
            <person name="Kuo A."/>
            <person name="LaButti K."/>
            <person name="Pangilinan J."/>
            <person name="Lipzen A."/>
            <person name="Riley R."/>
            <person name="Andreopoulos W."/>
            <person name="He G."/>
            <person name="Johnson J."/>
            <person name="Nolan M."/>
            <person name="Tritt A."/>
            <person name="Barry K.W."/>
            <person name="Grigoriev I.V."/>
            <person name="Nagy L.G."/>
            <person name="Hibbett D."/>
            <person name="Henrissat B."/>
            <person name="Matheny P.B."/>
            <person name="Labbe J."/>
            <person name="Martin F.M."/>
        </authorList>
    </citation>
    <scope>NUCLEOTIDE SEQUENCE</scope>
    <source>
        <strain evidence="1">FP105234-sp</strain>
    </source>
</reference>
<protein>
    <submittedName>
        <fullName evidence="1">Uncharacterized protein</fullName>
    </submittedName>
</protein>
<proteinExistence type="predicted"/>
<name>A0ACB8RGG6_9AGAM</name>